<reference evidence="2 3" key="1">
    <citation type="submission" date="2015-03" db="EMBL/GenBank/DDBJ databases">
        <title>Complete genome sequence of Muricauda lutaonensis CC-HSB-11T, isolated from a coastal hot spring.</title>
        <authorList>
            <person name="Kim K.M."/>
        </authorList>
    </citation>
    <scope>NUCLEOTIDE SEQUENCE [LARGE SCALE GENOMIC DNA]</scope>
    <source>
        <strain evidence="2 3">CC-HSB-11</strain>
    </source>
</reference>
<feature type="domain" description="Lipocalin-like" evidence="1">
    <location>
        <begin position="27"/>
        <end position="117"/>
    </location>
</feature>
<keyword evidence="3" id="KW-1185">Reference proteome</keyword>
<dbReference type="KEGG" id="mlt:VC82_264"/>
<organism evidence="2 3">
    <name type="scientific">Flagellimonas lutaonensis</name>
    <dbReference type="NCBI Taxonomy" id="516051"/>
    <lineage>
        <taxon>Bacteria</taxon>
        <taxon>Pseudomonadati</taxon>
        <taxon>Bacteroidota</taxon>
        <taxon>Flavobacteriia</taxon>
        <taxon>Flavobacteriales</taxon>
        <taxon>Flavobacteriaceae</taxon>
        <taxon>Flagellimonas</taxon>
    </lineage>
</organism>
<gene>
    <name evidence="2" type="ORF">VC82_264</name>
</gene>
<evidence type="ECO:0000313" key="3">
    <source>
        <dbReference type="Proteomes" id="UP000032726"/>
    </source>
</evidence>
<proteinExistence type="predicted"/>
<dbReference type="Proteomes" id="UP000032726">
    <property type="component" value="Chromosome"/>
</dbReference>
<sequence length="138" mass="15935">MRSLLVVVFICVLGCRPTVSESDLPLLNGYWEIEKVVFSDGNTKQYQSSTTIDYIELEGRKGFRKKVYPKLDGSFEVTNDAEFFTLKVSEKGFVFDYDTGLSEWQEELTQLSSDHFSVVNEDGVTYKYKRFDPINITR</sequence>
<accession>A0A0D5YNP5</accession>
<dbReference type="HOGENOM" id="CLU_139787_0_0_10"/>
<name>A0A0D5YNP5_9FLAO</name>
<dbReference type="InterPro" id="IPR024311">
    <property type="entry name" value="Lipocalin-like"/>
</dbReference>
<dbReference type="AlphaFoldDB" id="A0A0D5YNP5"/>
<dbReference type="PATRIC" id="fig|516051.4.peg.274"/>
<dbReference type="EMBL" id="CP011071">
    <property type="protein sequence ID" value="AKA33950.1"/>
    <property type="molecule type" value="Genomic_DNA"/>
</dbReference>
<dbReference type="RefSeq" id="WP_045800781.1">
    <property type="nucleotide sequence ID" value="NZ_CP011071.1"/>
</dbReference>
<dbReference type="OrthoDB" id="1143855at2"/>
<evidence type="ECO:0000313" key="2">
    <source>
        <dbReference type="EMBL" id="AKA33950.1"/>
    </source>
</evidence>
<protein>
    <submittedName>
        <fullName evidence="2">Conserved hypothetical periplasmic protein</fullName>
    </submittedName>
</protein>
<evidence type="ECO:0000259" key="1">
    <source>
        <dbReference type="Pfam" id="PF13648"/>
    </source>
</evidence>
<dbReference type="STRING" id="516051.VC82_264"/>
<dbReference type="Pfam" id="PF13648">
    <property type="entry name" value="Lipocalin_4"/>
    <property type="match status" value="1"/>
</dbReference>